<evidence type="ECO:0000259" key="2">
    <source>
        <dbReference type="Pfam" id="PF00561"/>
    </source>
</evidence>
<organism evidence="3 4">
    <name type="scientific">Cupriavidus agavae</name>
    <dbReference type="NCBI Taxonomy" id="1001822"/>
    <lineage>
        <taxon>Bacteria</taxon>
        <taxon>Pseudomonadati</taxon>
        <taxon>Pseudomonadota</taxon>
        <taxon>Betaproteobacteria</taxon>
        <taxon>Burkholderiales</taxon>
        <taxon>Burkholderiaceae</taxon>
        <taxon>Cupriavidus</taxon>
    </lineage>
</organism>
<dbReference type="PANTHER" id="PTHR37946">
    <property type="entry name" value="SLL1969 PROTEIN"/>
    <property type="match status" value="1"/>
</dbReference>
<reference evidence="3 4" key="1">
    <citation type="journal article" date="2015" name="Stand. Genomic Sci.">
        <title>Genomic Encyclopedia of Bacterial and Archaeal Type Strains, Phase III: the genomes of soil and plant-associated and newly described type strains.</title>
        <authorList>
            <person name="Whitman W.B."/>
            <person name="Woyke T."/>
            <person name="Klenk H.P."/>
            <person name="Zhou Y."/>
            <person name="Lilburn T.G."/>
            <person name="Beck B.J."/>
            <person name="De Vos P."/>
            <person name="Vandamme P."/>
            <person name="Eisen J.A."/>
            <person name="Garrity G."/>
            <person name="Hugenholtz P."/>
            <person name="Kyrpides N.C."/>
        </authorList>
    </citation>
    <scope>NUCLEOTIDE SEQUENCE [LARGE SCALE GENOMIC DNA]</scope>
    <source>
        <strain evidence="3 4">ASC-9842</strain>
    </source>
</reference>
<keyword evidence="4" id="KW-1185">Reference proteome</keyword>
<dbReference type="EMBL" id="SGXM01000001">
    <property type="protein sequence ID" value="RZT42705.1"/>
    <property type="molecule type" value="Genomic_DNA"/>
</dbReference>
<gene>
    <name evidence="3" type="ORF">EV147_1745</name>
</gene>
<evidence type="ECO:0000313" key="3">
    <source>
        <dbReference type="EMBL" id="RZT42705.1"/>
    </source>
</evidence>
<keyword evidence="1" id="KW-1133">Transmembrane helix</keyword>
<protein>
    <recommendedName>
        <fullName evidence="2">AB hydrolase-1 domain-containing protein</fullName>
    </recommendedName>
</protein>
<dbReference type="AlphaFoldDB" id="A0A4Q7S8H6"/>
<accession>A0A4Q7S8H6</accession>
<dbReference type="PANTHER" id="PTHR37946:SF1">
    <property type="entry name" value="SLL1969 PROTEIN"/>
    <property type="match status" value="1"/>
</dbReference>
<proteinExistence type="predicted"/>
<comment type="caution">
    <text evidence="3">The sequence shown here is derived from an EMBL/GenBank/DDBJ whole genome shotgun (WGS) entry which is preliminary data.</text>
</comment>
<dbReference type="Proteomes" id="UP000291078">
    <property type="component" value="Unassembled WGS sequence"/>
</dbReference>
<dbReference type="Pfam" id="PF00561">
    <property type="entry name" value="Abhydrolase_1"/>
    <property type="match status" value="1"/>
</dbReference>
<dbReference type="OrthoDB" id="275181at2"/>
<evidence type="ECO:0000313" key="4">
    <source>
        <dbReference type="Proteomes" id="UP000291078"/>
    </source>
</evidence>
<keyword evidence="1" id="KW-0812">Transmembrane</keyword>
<dbReference type="InterPro" id="IPR029058">
    <property type="entry name" value="AB_hydrolase_fold"/>
</dbReference>
<feature type="transmembrane region" description="Helical" evidence="1">
    <location>
        <begin position="12"/>
        <end position="31"/>
    </location>
</feature>
<evidence type="ECO:0000256" key="1">
    <source>
        <dbReference type="SAM" id="Phobius"/>
    </source>
</evidence>
<keyword evidence="1" id="KW-0472">Membrane</keyword>
<sequence>MSLTAAALRRVAVVVQATAALALAAWLARWVGWPVPLAVAAAVAAVLAGFGLGVALAFAATLGGFGIAASDRLPLSPNSPSHPALGAVPALRGYLAECRAVFRMFNWLQPFHSRLAFVQPARPLPDAPPVLLVHGYGCNHAIWLDMAPALAAAGYRCEGIDLMPVLGDIDDYARPLLARVREIAARTGRAPLLVCHSMGGLAARAAQVLAVAEAESDVPPCAGIVTLGSPHHGCALARLGGGRNARQMRWRSPWLAALAAAESPAMRARIVSVFSWHDSIAGPAGTAWLDGAHHIALGGIGHVSLLRDPRAIDATLAALAHLRGVAAPAPCVTDR</sequence>
<dbReference type="Gene3D" id="3.40.50.1820">
    <property type="entry name" value="alpha/beta hydrolase"/>
    <property type="match status" value="1"/>
</dbReference>
<dbReference type="InterPro" id="IPR000073">
    <property type="entry name" value="AB_hydrolase_1"/>
</dbReference>
<dbReference type="SUPFAM" id="SSF53474">
    <property type="entry name" value="alpha/beta-Hydrolases"/>
    <property type="match status" value="1"/>
</dbReference>
<dbReference type="RefSeq" id="WP_130390678.1">
    <property type="nucleotide sequence ID" value="NZ_SGXM01000001.1"/>
</dbReference>
<feature type="transmembrane region" description="Helical" evidence="1">
    <location>
        <begin position="37"/>
        <end position="62"/>
    </location>
</feature>
<feature type="domain" description="AB hydrolase-1" evidence="2">
    <location>
        <begin position="128"/>
        <end position="232"/>
    </location>
</feature>
<name>A0A4Q7S8H6_9BURK</name>